<dbReference type="InterPro" id="IPR036388">
    <property type="entry name" value="WH-like_DNA-bd_sf"/>
</dbReference>
<accession>A0A9W4SZ39</accession>
<dbReference type="AlphaFoldDB" id="A0A9W4SZ39"/>
<dbReference type="OrthoDB" id="1110759at2759"/>
<evidence type="ECO:0000256" key="1">
    <source>
        <dbReference type="ARBA" id="ARBA00020833"/>
    </source>
</evidence>
<evidence type="ECO:0000259" key="2">
    <source>
        <dbReference type="Pfam" id="PF00538"/>
    </source>
</evidence>
<dbReference type="Proteomes" id="UP001153678">
    <property type="component" value="Unassembled WGS sequence"/>
</dbReference>
<dbReference type="InterPro" id="IPR005818">
    <property type="entry name" value="Histone_H1/H5_H15"/>
</dbReference>
<comment type="caution">
    <text evidence="3">The sequence shown here is derived from an EMBL/GenBank/DDBJ whole genome shotgun (WGS) entry which is preliminary data.</text>
</comment>
<dbReference type="InterPro" id="IPR036390">
    <property type="entry name" value="WH_DNA-bd_sf"/>
</dbReference>
<organism evidence="3 4">
    <name type="scientific">Funneliformis geosporum</name>
    <dbReference type="NCBI Taxonomy" id="1117311"/>
    <lineage>
        <taxon>Eukaryota</taxon>
        <taxon>Fungi</taxon>
        <taxon>Fungi incertae sedis</taxon>
        <taxon>Mucoromycota</taxon>
        <taxon>Glomeromycotina</taxon>
        <taxon>Glomeromycetes</taxon>
        <taxon>Glomerales</taxon>
        <taxon>Glomeraceae</taxon>
        <taxon>Funneliformis</taxon>
    </lineage>
</organism>
<dbReference type="EMBL" id="CAMKVN010004029">
    <property type="protein sequence ID" value="CAI2186154.1"/>
    <property type="molecule type" value="Genomic_DNA"/>
</dbReference>
<protein>
    <recommendedName>
        <fullName evidence="1">Histone H1</fullName>
    </recommendedName>
</protein>
<dbReference type="Gene3D" id="1.10.10.10">
    <property type="entry name" value="Winged helix-like DNA-binding domain superfamily/Winged helix DNA-binding domain"/>
    <property type="match status" value="1"/>
</dbReference>
<dbReference type="GO" id="GO:0003677">
    <property type="term" value="F:DNA binding"/>
    <property type="evidence" value="ECO:0007669"/>
    <property type="project" value="InterPro"/>
</dbReference>
<dbReference type="GO" id="GO:0006334">
    <property type="term" value="P:nucleosome assembly"/>
    <property type="evidence" value="ECO:0007669"/>
    <property type="project" value="InterPro"/>
</dbReference>
<name>A0A9W4SZ39_9GLOM</name>
<sequence>MNLDFAKFYHQQKLLDTETVDLEIIYRYQVIQDAIIALKEPDGSKLGSFLEFSYVSKRQAIKQFLVNTYKLPDNSSTNKRFRVAINKGIEKGIFCLPQGPTGPVKLTKDVKIQKEEE</sequence>
<gene>
    <name evidence="3" type="ORF">FWILDA_LOCUS12432</name>
</gene>
<feature type="domain" description="H15" evidence="2">
    <location>
        <begin position="29"/>
        <end position="106"/>
    </location>
</feature>
<dbReference type="GO" id="GO:0000786">
    <property type="term" value="C:nucleosome"/>
    <property type="evidence" value="ECO:0007669"/>
    <property type="project" value="InterPro"/>
</dbReference>
<proteinExistence type="predicted"/>
<evidence type="ECO:0000313" key="3">
    <source>
        <dbReference type="EMBL" id="CAI2186154.1"/>
    </source>
</evidence>
<dbReference type="Pfam" id="PF00538">
    <property type="entry name" value="Linker_histone"/>
    <property type="match status" value="1"/>
</dbReference>
<evidence type="ECO:0000313" key="4">
    <source>
        <dbReference type="Proteomes" id="UP001153678"/>
    </source>
</evidence>
<dbReference type="SUPFAM" id="SSF46785">
    <property type="entry name" value="Winged helix' DNA-binding domain"/>
    <property type="match status" value="1"/>
</dbReference>
<reference evidence="3" key="1">
    <citation type="submission" date="2022-08" db="EMBL/GenBank/DDBJ databases">
        <authorList>
            <person name="Kallberg Y."/>
            <person name="Tangrot J."/>
            <person name="Rosling A."/>
        </authorList>
    </citation>
    <scope>NUCLEOTIDE SEQUENCE</scope>
    <source>
        <strain evidence="3">Wild A</strain>
    </source>
</reference>
<keyword evidence="4" id="KW-1185">Reference proteome</keyword>